<evidence type="ECO:0000313" key="2">
    <source>
        <dbReference type="EMBL" id="PLB53406.1"/>
    </source>
</evidence>
<organism evidence="2 3">
    <name type="scientific">Aspergillus steynii IBT 23096</name>
    <dbReference type="NCBI Taxonomy" id="1392250"/>
    <lineage>
        <taxon>Eukaryota</taxon>
        <taxon>Fungi</taxon>
        <taxon>Dikarya</taxon>
        <taxon>Ascomycota</taxon>
        <taxon>Pezizomycotina</taxon>
        <taxon>Eurotiomycetes</taxon>
        <taxon>Eurotiomycetidae</taxon>
        <taxon>Eurotiales</taxon>
        <taxon>Aspergillaceae</taxon>
        <taxon>Aspergillus</taxon>
        <taxon>Aspergillus subgen. Circumdati</taxon>
    </lineage>
</organism>
<sequence length="172" mass="18887">MCLRVIHPLAATSGPADGYPLGFIGRETQTTPPPVAPPSPPCLAGSNHRARRQSRLQQNARPAHAWTLLGRPGPPRLISRRPLRKTLKGRPFPSGSRPSRSLQLISPSQSETEPILRHQDTQICLHPASISFHHPSTLPPSTPLVARFVTVKSAAPLDHYPVCYYLPSSTYY</sequence>
<dbReference type="RefSeq" id="XP_024708708.1">
    <property type="nucleotide sequence ID" value="XM_024842405.1"/>
</dbReference>
<gene>
    <name evidence="2" type="ORF">P170DRAFT_129596</name>
</gene>
<dbReference type="Proteomes" id="UP000234275">
    <property type="component" value="Unassembled WGS sequence"/>
</dbReference>
<name>A0A2I2GKJ7_9EURO</name>
<dbReference type="EMBL" id="MSFO01000002">
    <property type="protein sequence ID" value="PLB53406.1"/>
    <property type="molecule type" value="Genomic_DNA"/>
</dbReference>
<evidence type="ECO:0000256" key="1">
    <source>
        <dbReference type="SAM" id="MobiDB-lite"/>
    </source>
</evidence>
<keyword evidence="3" id="KW-1185">Reference proteome</keyword>
<dbReference type="GeneID" id="36550100"/>
<dbReference type="AlphaFoldDB" id="A0A2I2GKJ7"/>
<feature type="compositionally biased region" description="Pro residues" evidence="1">
    <location>
        <begin position="31"/>
        <end position="41"/>
    </location>
</feature>
<comment type="caution">
    <text evidence="2">The sequence shown here is derived from an EMBL/GenBank/DDBJ whole genome shotgun (WGS) entry which is preliminary data.</text>
</comment>
<evidence type="ECO:0000313" key="3">
    <source>
        <dbReference type="Proteomes" id="UP000234275"/>
    </source>
</evidence>
<feature type="compositionally biased region" description="Basic residues" evidence="1">
    <location>
        <begin position="78"/>
        <end position="88"/>
    </location>
</feature>
<feature type="compositionally biased region" description="Polar residues" evidence="1">
    <location>
        <begin position="102"/>
        <end position="112"/>
    </location>
</feature>
<dbReference type="VEuPathDB" id="FungiDB:P170DRAFT_129596"/>
<accession>A0A2I2GKJ7</accession>
<protein>
    <submittedName>
        <fullName evidence="2">Uncharacterized protein</fullName>
    </submittedName>
</protein>
<feature type="region of interest" description="Disordered" evidence="1">
    <location>
        <begin position="26"/>
        <end position="113"/>
    </location>
</feature>
<reference evidence="2 3" key="1">
    <citation type="submission" date="2016-12" db="EMBL/GenBank/DDBJ databases">
        <title>The genomes of Aspergillus section Nigri reveals drivers in fungal speciation.</title>
        <authorList>
            <consortium name="DOE Joint Genome Institute"/>
            <person name="Vesth T.C."/>
            <person name="Nybo J."/>
            <person name="Theobald S."/>
            <person name="Brandl J."/>
            <person name="Frisvad J.C."/>
            <person name="Nielsen K.F."/>
            <person name="Lyhne E.K."/>
            <person name="Kogle M.E."/>
            <person name="Kuo A."/>
            <person name="Riley R."/>
            <person name="Clum A."/>
            <person name="Nolan M."/>
            <person name="Lipzen A."/>
            <person name="Salamov A."/>
            <person name="Henrissat B."/>
            <person name="Wiebenga A."/>
            <person name="De Vries R.P."/>
            <person name="Grigoriev I.V."/>
            <person name="Mortensen U.H."/>
            <person name="Andersen M.R."/>
            <person name="Baker S.E."/>
        </authorList>
    </citation>
    <scope>NUCLEOTIDE SEQUENCE [LARGE SCALE GENOMIC DNA]</scope>
    <source>
        <strain evidence="2 3">IBT 23096</strain>
    </source>
</reference>
<feature type="compositionally biased region" description="Low complexity" evidence="1">
    <location>
        <begin position="89"/>
        <end position="101"/>
    </location>
</feature>
<proteinExistence type="predicted"/>